<evidence type="ECO:0000259" key="1">
    <source>
        <dbReference type="Pfam" id="PF00078"/>
    </source>
</evidence>
<organism evidence="2 3">
    <name type="scientific">Mycteria americana</name>
    <name type="common">Wood stork</name>
    <dbReference type="NCBI Taxonomy" id="33587"/>
    <lineage>
        <taxon>Eukaryota</taxon>
        <taxon>Metazoa</taxon>
        <taxon>Chordata</taxon>
        <taxon>Craniata</taxon>
        <taxon>Vertebrata</taxon>
        <taxon>Euteleostomi</taxon>
        <taxon>Archelosauria</taxon>
        <taxon>Archosauria</taxon>
        <taxon>Dinosauria</taxon>
        <taxon>Saurischia</taxon>
        <taxon>Theropoda</taxon>
        <taxon>Coelurosauria</taxon>
        <taxon>Aves</taxon>
        <taxon>Neognathae</taxon>
        <taxon>Neoaves</taxon>
        <taxon>Aequornithes</taxon>
        <taxon>Ciconiiformes</taxon>
        <taxon>Ciconiidae</taxon>
        <taxon>Mycteria</taxon>
    </lineage>
</organism>
<keyword evidence="3" id="KW-1185">Reference proteome</keyword>
<evidence type="ECO:0000313" key="2">
    <source>
        <dbReference type="EMBL" id="KAK4824965.1"/>
    </source>
</evidence>
<protein>
    <recommendedName>
        <fullName evidence="1">Reverse transcriptase domain-containing protein</fullName>
    </recommendedName>
</protein>
<dbReference type="AlphaFoldDB" id="A0AAN7P151"/>
<dbReference type="PRINTS" id="PR01345">
    <property type="entry name" value="CERVTRCPTASE"/>
</dbReference>
<reference evidence="2 3" key="1">
    <citation type="journal article" date="2023" name="J. Hered.">
        <title>Chromosome-level genome of the wood stork (Mycteria americana) provides insight into avian chromosome evolution.</title>
        <authorList>
            <person name="Flamio R. Jr."/>
            <person name="Ramstad K.M."/>
        </authorList>
    </citation>
    <scope>NUCLEOTIDE SEQUENCE [LARGE SCALE GENOMIC DNA]</scope>
    <source>
        <strain evidence="2">JAX WOST 10</strain>
    </source>
</reference>
<comment type="caution">
    <text evidence="2">The sequence shown here is derived from an EMBL/GenBank/DDBJ whole genome shotgun (WGS) entry which is preliminary data.</text>
</comment>
<feature type="domain" description="Reverse transcriptase" evidence="1">
    <location>
        <begin position="120"/>
        <end position="249"/>
    </location>
</feature>
<evidence type="ECO:0000313" key="3">
    <source>
        <dbReference type="Proteomes" id="UP001333110"/>
    </source>
</evidence>
<sequence length="456" mass="51805">MSQRCALAAKVANGILGWSVVSRSRELILLLYSALYKRDMKILEGVQQKATKTIKGLEHLSYEERLREPGGEKAQWGNLINVYKHLKGGCKEDGTRLFYVVPSNRTRGNGCKLKHRRFLLNIRKHFFTVRETKHWNRLPREVVESPSLEMFKSRAQRVIVNGVTSGWRPVTSGVPQGPILGPVLFNVFIKDLDAGIECTLSKFANDRAVDSLKSREALQRDLDRLDSWAVTNHMKFNKSKCQILHLGQGNPGYTYKLGDKRLESSPAERDLGVWVDGKLNMSQQCALAAKRAKHVLGCIKHSIASLSREVIVPLYTALVRPHLKYCFWAPQYKKDIKLSERVQRRVTKMVKGLKGKTDEEQLRSLGLFSLEKRRLRHDLIAGGSGGGGADLSLVTSDRTRGNGMKLCQGKFRLDIRKRFFTERVVGHWYRLPREVGMSPSLSEFKERLDDSLSHIV</sequence>
<accession>A0AAN7P151</accession>
<name>A0AAN7P151_MYCAM</name>
<dbReference type="InterPro" id="IPR000477">
    <property type="entry name" value="RT_dom"/>
</dbReference>
<dbReference type="EMBL" id="JAUNZN010000003">
    <property type="protein sequence ID" value="KAK4824965.1"/>
    <property type="molecule type" value="Genomic_DNA"/>
</dbReference>
<dbReference type="Pfam" id="PF00078">
    <property type="entry name" value="RVT_1"/>
    <property type="match status" value="1"/>
</dbReference>
<dbReference type="Proteomes" id="UP001333110">
    <property type="component" value="Unassembled WGS sequence"/>
</dbReference>
<gene>
    <name evidence="2" type="ORF">QYF61_021752</name>
</gene>
<dbReference type="PANTHER" id="PTHR33332">
    <property type="entry name" value="REVERSE TRANSCRIPTASE DOMAIN-CONTAINING PROTEIN"/>
    <property type="match status" value="1"/>
</dbReference>
<proteinExistence type="predicted"/>